<dbReference type="AlphaFoldDB" id="A0A9Q1Q5Y3"/>
<dbReference type="EMBL" id="JAKOGI010000793">
    <property type="protein sequence ID" value="KAJ8430467.1"/>
    <property type="molecule type" value="Genomic_DNA"/>
</dbReference>
<dbReference type="InterPro" id="IPR026960">
    <property type="entry name" value="RVT-Znf"/>
</dbReference>
<reference evidence="2" key="1">
    <citation type="submission" date="2022-04" db="EMBL/GenBank/DDBJ databases">
        <title>Carnegiea gigantea Genome sequencing and assembly v2.</title>
        <authorList>
            <person name="Copetti D."/>
            <person name="Sanderson M.J."/>
            <person name="Burquez A."/>
            <person name="Wojciechowski M.F."/>
        </authorList>
    </citation>
    <scope>NUCLEOTIDE SEQUENCE</scope>
    <source>
        <strain evidence="2">SGP5-SGP5p</strain>
        <tissue evidence="2">Aerial part</tissue>
    </source>
</reference>
<comment type="caution">
    <text evidence="2">The sequence shown here is derived from an EMBL/GenBank/DDBJ whole genome shotgun (WGS) entry which is preliminary data.</text>
</comment>
<evidence type="ECO:0000313" key="3">
    <source>
        <dbReference type="Proteomes" id="UP001153076"/>
    </source>
</evidence>
<accession>A0A9Q1Q5Y3</accession>
<dbReference type="OrthoDB" id="1717299at2759"/>
<gene>
    <name evidence="2" type="ORF">Cgig2_003049</name>
</gene>
<evidence type="ECO:0000259" key="1">
    <source>
        <dbReference type="Pfam" id="PF13966"/>
    </source>
</evidence>
<proteinExistence type="predicted"/>
<name>A0A9Q1Q5Y3_9CARY</name>
<evidence type="ECO:0000313" key="2">
    <source>
        <dbReference type="EMBL" id="KAJ8430467.1"/>
    </source>
</evidence>
<keyword evidence="3" id="KW-1185">Reference proteome</keyword>
<sequence>MHGDSNSRWFHARANMRRVTNLISSLRRDDGSVAKNEDDIEAEIEDLIKKWFLPCDWDLILQLPLCTSWPEDEFIWHFTSNGHFSMKSAYHVARIKLFGWTVAINALATRVNHLSRRIPSIGMCCEICGAIEESAIHALFLCPLATEVRVGSGFEEMLWDGNVISLMDAILKAS</sequence>
<protein>
    <recommendedName>
        <fullName evidence="1">Reverse transcriptase zinc-binding domain-containing protein</fullName>
    </recommendedName>
</protein>
<organism evidence="2 3">
    <name type="scientific">Carnegiea gigantea</name>
    <dbReference type="NCBI Taxonomy" id="171969"/>
    <lineage>
        <taxon>Eukaryota</taxon>
        <taxon>Viridiplantae</taxon>
        <taxon>Streptophyta</taxon>
        <taxon>Embryophyta</taxon>
        <taxon>Tracheophyta</taxon>
        <taxon>Spermatophyta</taxon>
        <taxon>Magnoliopsida</taxon>
        <taxon>eudicotyledons</taxon>
        <taxon>Gunneridae</taxon>
        <taxon>Pentapetalae</taxon>
        <taxon>Caryophyllales</taxon>
        <taxon>Cactineae</taxon>
        <taxon>Cactaceae</taxon>
        <taxon>Cactoideae</taxon>
        <taxon>Echinocereeae</taxon>
        <taxon>Carnegiea</taxon>
    </lineage>
</organism>
<dbReference type="Proteomes" id="UP001153076">
    <property type="component" value="Unassembled WGS sequence"/>
</dbReference>
<dbReference type="Pfam" id="PF13966">
    <property type="entry name" value="zf-RVT"/>
    <property type="match status" value="1"/>
</dbReference>
<feature type="domain" description="Reverse transcriptase zinc-binding" evidence="1">
    <location>
        <begin position="92"/>
        <end position="148"/>
    </location>
</feature>